<dbReference type="Gene3D" id="3.40.630.30">
    <property type="match status" value="1"/>
</dbReference>
<organism evidence="1">
    <name type="scientific">Rhodotorula toruloides</name>
    <name type="common">Yeast</name>
    <name type="synonym">Rhodosporidium toruloides</name>
    <dbReference type="NCBI Taxonomy" id="5286"/>
    <lineage>
        <taxon>Eukaryota</taxon>
        <taxon>Fungi</taxon>
        <taxon>Dikarya</taxon>
        <taxon>Basidiomycota</taxon>
        <taxon>Pucciniomycotina</taxon>
        <taxon>Microbotryomycetes</taxon>
        <taxon>Sporidiobolales</taxon>
        <taxon>Sporidiobolaceae</taxon>
        <taxon>Rhodotorula</taxon>
    </lineage>
</organism>
<name>A0A061AES0_RHOTO</name>
<proteinExistence type="predicted"/>
<sequence>MAALDLATLKLRCAYKSEGNADKWDLDRLAPWQEDVLWAAYRGRVFEIVEPDGEVVGTMRVHGFRKDSDWEEYGGLHDAMRDCGEGANKAEVEAFSHLFTDEGFFKRDIAISGHAAFQREVTDQPYLVLLDTICIKPEYREKGVGSWAVQKLFDLDGQDFLFDDEETAKMKKEENARMVQARKEAAEVKGLFQPGALEWVWKKHPLHQTVKYLFVHPRSLESQLPQSPDATHTLADLRKTAEKTSKERVLHIFHKMGFRRVGKTSFLCMSKSSDYRSRLIPADGDAREKD</sequence>
<accession>A0A061AES0</accession>
<protein>
    <submittedName>
        <fullName evidence="1">RHTO0S01e13300g1_1</fullName>
    </submittedName>
</protein>
<dbReference type="EMBL" id="LK052936">
    <property type="protein sequence ID" value="CDR36059.1"/>
    <property type="molecule type" value="Genomic_DNA"/>
</dbReference>
<dbReference type="SUPFAM" id="SSF55729">
    <property type="entry name" value="Acyl-CoA N-acyltransferases (Nat)"/>
    <property type="match status" value="1"/>
</dbReference>
<dbReference type="OrthoDB" id="508139at2759"/>
<evidence type="ECO:0000313" key="1">
    <source>
        <dbReference type="EMBL" id="CDR36059.1"/>
    </source>
</evidence>
<gene>
    <name evidence="1" type="ORF">RHTO0S_01e13300g</name>
</gene>
<dbReference type="AlphaFoldDB" id="A0A061AES0"/>
<reference evidence="1" key="1">
    <citation type="journal article" date="2014" name="Genome Announc.">
        <title>Draft genome sequence of Rhodosporidium toruloides CECT1137, an oleaginous yeast of biotechnological interest.</title>
        <authorList>
            <person name="Morin N."/>
            <person name="Calcas X."/>
            <person name="Devillers H."/>
            <person name="Durrens P."/>
            <person name="Sherman D.J."/>
            <person name="Nicaud J.-M."/>
            <person name="Neuveglise C."/>
        </authorList>
    </citation>
    <scope>NUCLEOTIDE SEQUENCE</scope>
    <source>
        <strain evidence="1">CECT1137</strain>
    </source>
</reference>
<dbReference type="InterPro" id="IPR016181">
    <property type="entry name" value="Acyl_CoA_acyltransferase"/>
</dbReference>